<dbReference type="Proteomes" id="UP001199106">
    <property type="component" value="Unassembled WGS sequence"/>
</dbReference>
<evidence type="ECO:0000256" key="1">
    <source>
        <dbReference type="SAM" id="Phobius"/>
    </source>
</evidence>
<comment type="caution">
    <text evidence="2">The sequence shown here is derived from an EMBL/GenBank/DDBJ whole genome shotgun (WGS) entry which is preliminary data.</text>
</comment>
<dbReference type="EMBL" id="JAANER010000006">
    <property type="protein sequence ID" value="KAG9188707.1"/>
    <property type="molecule type" value="Genomic_DNA"/>
</dbReference>
<name>A0AAD4FEQ8_9PLEO</name>
<dbReference type="AlphaFoldDB" id="A0AAD4FEQ8"/>
<accession>A0AAD4FEQ8</accession>
<protein>
    <submittedName>
        <fullName evidence="2">Uncharacterized protein</fullName>
    </submittedName>
</protein>
<sequence length="85" mass="9496">MSVFDPQPTQSAELSEQHPSTTAAIISFIIISAVGLSIVVGFVSFGAWYRMKRRREQLEAAIELVELSRIETALQTSPVQQQQEF</sequence>
<organism evidence="2 3">
    <name type="scientific">Alternaria panax</name>
    <dbReference type="NCBI Taxonomy" id="48097"/>
    <lineage>
        <taxon>Eukaryota</taxon>
        <taxon>Fungi</taxon>
        <taxon>Dikarya</taxon>
        <taxon>Ascomycota</taxon>
        <taxon>Pezizomycotina</taxon>
        <taxon>Dothideomycetes</taxon>
        <taxon>Pleosporomycetidae</taxon>
        <taxon>Pleosporales</taxon>
        <taxon>Pleosporineae</taxon>
        <taxon>Pleosporaceae</taxon>
        <taxon>Alternaria</taxon>
        <taxon>Alternaria sect. Panax</taxon>
    </lineage>
</organism>
<keyword evidence="1" id="KW-1133">Transmembrane helix</keyword>
<proteinExistence type="predicted"/>
<keyword evidence="1" id="KW-0472">Membrane</keyword>
<keyword evidence="3" id="KW-1185">Reference proteome</keyword>
<keyword evidence="1" id="KW-0812">Transmembrane</keyword>
<evidence type="ECO:0000313" key="3">
    <source>
        <dbReference type="Proteomes" id="UP001199106"/>
    </source>
</evidence>
<reference evidence="2" key="1">
    <citation type="submission" date="2021-07" db="EMBL/GenBank/DDBJ databases">
        <title>Genome Resource of American Ginseng Black Spot Pathogen Alternaria panax.</title>
        <authorList>
            <person name="Qiu C."/>
            <person name="Wang W."/>
            <person name="Liu Z."/>
        </authorList>
    </citation>
    <scope>NUCLEOTIDE SEQUENCE</scope>
    <source>
        <strain evidence="2">BNCC115425</strain>
    </source>
</reference>
<evidence type="ECO:0000313" key="2">
    <source>
        <dbReference type="EMBL" id="KAG9188707.1"/>
    </source>
</evidence>
<feature type="transmembrane region" description="Helical" evidence="1">
    <location>
        <begin position="23"/>
        <end position="49"/>
    </location>
</feature>
<gene>
    <name evidence="2" type="ORF">G6011_07412</name>
</gene>